<sequence length="87" mass="9455">MKTNTQIRQDLSDAPDLSAVAVMDNGLTQITVSVMNLTATGAQIEVHVPTQLPPMLSLLVNGRLKSCEVIWQFTQFAGLRFLGVQAN</sequence>
<evidence type="ECO:0000313" key="1">
    <source>
        <dbReference type="EMBL" id="KKC39833.1"/>
    </source>
</evidence>
<dbReference type="RefSeq" id="WP_046137913.1">
    <property type="nucleotide sequence ID" value="NZ_LANJ01000011.1"/>
</dbReference>
<dbReference type="EMBL" id="LANJ01000011">
    <property type="protein sequence ID" value="KKC39833.1"/>
    <property type="molecule type" value="Genomic_DNA"/>
</dbReference>
<proteinExistence type="predicted"/>
<keyword evidence="2" id="KW-1185">Reference proteome</keyword>
<dbReference type="Proteomes" id="UP000033411">
    <property type="component" value="Unassembled WGS sequence"/>
</dbReference>
<gene>
    <name evidence="1" type="ORF">WH87_06870</name>
</gene>
<comment type="caution">
    <text evidence="1">The sequence shown here is derived from an EMBL/GenBank/DDBJ whole genome shotgun (WGS) entry which is preliminary data.</text>
</comment>
<dbReference type="PATRIC" id="fig|1293439.3.peg.944"/>
<name>A0A0F5QGJ4_9HYPH</name>
<dbReference type="STRING" id="1293439.WH87_06870"/>
<reference evidence="1 2" key="1">
    <citation type="submission" date="2015-03" db="EMBL/GenBank/DDBJ databases">
        <authorList>
            <person name="Lepp D."/>
            <person name="Hassan Y.I."/>
            <person name="Li X.-Z."/>
            <person name="Zhou T."/>
        </authorList>
    </citation>
    <scope>NUCLEOTIDE SEQUENCE [LARGE SCALE GENOMIC DNA]</scope>
    <source>
        <strain evidence="1 2">E84</strain>
    </source>
</reference>
<dbReference type="AlphaFoldDB" id="A0A0F5QGJ4"/>
<protein>
    <recommendedName>
        <fullName evidence="3">PilZ domain-containing protein</fullName>
    </recommendedName>
</protein>
<evidence type="ECO:0008006" key="3">
    <source>
        <dbReference type="Google" id="ProtNLM"/>
    </source>
</evidence>
<dbReference type="OrthoDB" id="8126926at2"/>
<evidence type="ECO:0000313" key="2">
    <source>
        <dbReference type="Proteomes" id="UP000033411"/>
    </source>
</evidence>
<organism evidence="1 2">
    <name type="scientific">Devosia epidermidihirudinis</name>
    <dbReference type="NCBI Taxonomy" id="1293439"/>
    <lineage>
        <taxon>Bacteria</taxon>
        <taxon>Pseudomonadati</taxon>
        <taxon>Pseudomonadota</taxon>
        <taxon>Alphaproteobacteria</taxon>
        <taxon>Hyphomicrobiales</taxon>
        <taxon>Devosiaceae</taxon>
        <taxon>Devosia</taxon>
    </lineage>
</organism>
<accession>A0A0F5QGJ4</accession>